<gene>
    <name evidence="9" type="ORF">ACFFU1_04680</name>
</gene>
<evidence type="ECO:0000256" key="3">
    <source>
        <dbReference type="ARBA" id="ARBA00023110"/>
    </source>
</evidence>
<comment type="catalytic activity">
    <reaction evidence="1 5 6">
        <text>[protein]-peptidylproline (omega=180) = [protein]-peptidylproline (omega=0)</text>
        <dbReference type="Rhea" id="RHEA:16237"/>
        <dbReference type="Rhea" id="RHEA-COMP:10747"/>
        <dbReference type="Rhea" id="RHEA-COMP:10748"/>
        <dbReference type="ChEBI" id="CHEBI:83833"/>
        <dbReference type="ChEBI" id="CHEBI:83834"/>
        <dbReference type="EC" id="5.2.1.8"/>
    </reaction>
</comment>
<evidence type="ECO:0000259" key="8">
    <source>
        <dbReference type="PROSITE" id="PS50059"/>
    </source>
</evidence>
<evidence type="ECO:0000256" key="2">
    <source>
        <dbReference type="ARBA" id="ARBA00006577"/>
    </source>
</evidence>
<keyword evidence="7" id="KW-0732">Signal</keyword>
<dbReference type="SUPFAM" id="SSF54534">
    <property type="entry name" value="FKBP-like"/>
    <property type="match status" value="1"/>
</dbReference>
<keyword evidence="3 5" id="KW-0697">Rotamase</keyword>
<dbReference type="GO" id="GO:0003755">
    <property type="term" value="F:peptidyl-prolyl cis-trans isomerase activity"/>
    <property type="evidence" value="ECO:0007669"/>
    <property type="project" value="UniProtKB-EC"/>
</dbReference>
<keyword evidence="10" id="KW-1185">Reference proteome</keyword>
<dbReference type="Proteomes" id="UP001589590">
    <property type="component" value="Unassembled WGS sequence"/>
</dbReference>
<feature type="signal peptide" evidence="7">
    <location>
        <begin position="1"/>
        <end position="23"/>
    </location>
</feature>
<dbReference type="PROSITE" id="PS50059">
    <property type="entry name" value="FKBP_PPIASE"/>
    <property type="match status" value="1"/>
</dbReference>
<protein>
    <recommendedName>
        <fullName evidence="6">Peptidyl-prolyl cis-trans isomerase</fullName>
        <ecNumber evidence="6">5.2.1.8</ecNumber>
    </recommendedName>
</protein>
<evidence type="ECO:0000256" key="7">
    <source>
        <dbReference type="SAM" id="SignalP"/>
    </source>
</evidence>
<accession>A0ABV5GX00</accession>
<dbReference type="PANTHER" id="PTHR43811:SF19">
    <property type="entry name" value="39 KDA FK506-BINDING NUCLEAR PROTEIN"/>
    <property type="match status" value="1"/>
</dbReference>
<dbReference type="EMBL" id="JBHMFA010000004">
    <property type="protein sequence ID" value="MFB9104178.1"/>
    <property type="molecule type" value="Genomic_DNA"/>
</dbReference>
<proteinExistence type="inferred from homology"/>
<feature type="domain" description="PPIase FKBP-type" evidence="8">
    <location>
        <begin position="155"/>
        <end position="241"/>
    </location>
</feature>
<reference evidence="9 10" key="1">
    <citation type="submission" date="2024-09" db="EMBL/GenBank/DDBJ databases">
        <authorList>
            <person name="Sun Q."/>
            <person name="Mori K."/>
        </authorList>
    </citation>
    <scope>NUCLEOTIDE SEQUENCE [LARGE SCALE GENOMIC DNA]</scope>
    <source>
        <strain evidence="9 10">CECT 8300</strain>
    </source>
</reference>
<evidence type="ECO:0000256" key="6">
    <source>
        <dbReference type="RuleBase" id="RU003915"/>
    </source>
</evidence>
<dbReference type="Pfam" id="PF01346">
    <property type="entry name" value="FKBP_N"/>
    <property type="match status" value="1"/>
</dbReference>
<sequence length="242" mass="26555">MKIIKILSVVTLTALMSSCNNNGGVTNKPVKTELDSVSYAIGMDVAKNVKRSFTEFDKDLFMQGFSNVSDSTNVLFDEAKAQQVVQAYFQKKQQEDMAKQQEAAAKKAEAEFGEVKIAGEKFLEENKSKDGVKVTESGLQYIVEKEGNGEKPTTASQVKVHYHGTLTDGTIFDSSVDRGEPATFGVTQVIPGWTEGLQLMTVGSKYKFFVPQELGYGATPRGGKIKPFDVLVFDVELLEIVK</sequence>
<dbReference type="PANTHER" id="PTHR43811">
    <property type="entry name" value="FKBP-TYPE PEPTIDYL-PROLYL CIS-TRANS ISOMERASE FKPA"/>
    <property type="match status" value="1"/>
</dbReference>
<dbReference type="EC" id="5.2.1.8" evidence="6"/>
<keyword evidence="4 5" id="KW-0413">Isomerase</keyword>
<dbReference type="InterPro" id="IPR001179">
    <property type="entry name" value="PPIase_FKBP_dom"/>
</dbReference>
<comment type="similarity">
    <text evidence="2 6">Belongs to the FKBP-type PPIase family.</text>
</comment>
<dbReference type="Gene3D" id="3.10.50.40">
    <property type="match status" value="1"/>
</dbReference>
<feature type="chain" id="PRO_5047341112" description="Peptidyl-prolyl cis-trans isomerase" evidence="7">
    <location>
        <begin position="24"/>
        <end position="242"/>
    </location>
</feature>
<evidence type="ECO:0000313" key="10">
    <source>
        <dbReference type="Proteomes" id="UP001589590"/>
    </source>
</evidence>
<dbReference type="InterPro" id="IPR036944">
    <property type="entry name" value="PPIase_FKBP_N_sf"/>
</dbReference>
<dbReference type="PROSITE" id="PS51257">
    <property type="entry name" value="PROKAR_LIPOPROTEIN"/>
    <property type="match status" value="1"/>
</dbReference>
<organism evidence="9 10">
    <name type="scientific">Algibacter miyuki</name>
    <dbReference type="NCBI Taxonomy" id="1306933"/>
    <lineage>
        <taxon>Bacteria</taxon>
        <taxon>Pseudomonadati</taxon>
        <taxon>Bacteroidota</taxon>
        <taxon>Flavobacteriia</taxon>
        <taxon>Flavobacteriales</taxon>
        <taxon>Flavobacteriaceae</taxon>
        <taxon>Algibacter</taxon>
    </lineage>
</organism>
<name>A0ABV5GX00_9FLAO</name>
<evidence type="ECO:0000256" key="1">
    <source>
        <dbReference type="ARBA" id="ARBA00000971"/>
    </source>
</evidence>
<evidence type="ECO:0000256" key="4">
    <source>
        <dbReference type="ARBA" id="ARBA00023235"/>
    </source>
</evidence>
<comment type="caution">
    <text evidence="9">The sequence shown here is derived from an EMBL/GenBank/DDBJ whole genome shotgun (WGS) entry which is preliminary data.</text>
</comment>
<dbReference type="Gene3D" id="1.10.287.460">
    <property type="entry name" value="Peptidyl-prolyl cis-trans isomerase, FKBP-type, N-terminal domain"/>
    <property type="match status" value="1"/>
</dbReference>
<dbReference type="InterPro" id="IPR000774">
    <property type="entry name" value="PPIase_FKBP_N"/>
</dbReference>
<evidence type="ECO:0000313" key="9">
    <source>
        <dbReference type="EMBL" id="MFB9104178.1"/>
    </source>
</evidence>
<dbReference type="Pfam" id="PF00254">
    <property type="entry name" value="FKBP_C"/>
    <property type="match status" value="1"/>
</dbReference>
<dbReference type="InterPro" id="IPR046357">
    <property type="entry name" value="PPIase_dom_sf"/>
</dbReference>
<dbReference type="RefSeq" id="WP_290271508.1">
    <property type="nucleotide sequence ID" value="NZ_JAUFQP010000010.1"/>
</dbReference>
<evidence type="ECO:0000256" key="5">
    <source>
        <dbReference type="PROSITE-ProRule" id="PRU00277"/>
    </source>
</evidence>